<gene>
    <name evidence="3" type="ORF">AWW66_13775</name>
</gene>
<comment type="caution">
    <text evidence="3">The sequence shown here is derived from an EMBL/GenBank/DDBJ whole genome shotgun (WGS) entry which is preliminary data.</text>
</comment>
<evidence type="ECO:0000256" key="1">
    <source>
        <dbReference type="SAM" id="MobiDB-lite"/>
    </source>
</evidence>
<evidence type="ECO:0000256" key="2">
    <source>
        <dbReference type="SAM" id="Phobius"/>
    </source>
</evidence>
<feature type="compositionally biased region" description="Basic and acidic residues" evidence="1">
    <location>
        <begin position="260"/>
        <end position="269"/>
    </location>
</feature>
<proteinExistence type="predicted"/>
<feature type="region of interest" description="Disordered" evidence="1">
    <location>
        <begin position="251"/>
        <end position="283"/>
    </location>
</feature>
<reference evidence="3 4" key="1">
    <citation type="submission" date="2016-01" db="EMBL/GenBank/DDBJ databases">
        <title>Whole genome sequence and analysis of Micromonospora rosaria DSM 803, which can produce antibacterial substance rosamicin.</title>
        <authorList>
            <person name="Yang H."/>
            <person name="He X."/>
            <person name="Zhu D."/>
        </authorList>
    </citation>
    <scope>NUCLEOTIDE SEQUENCE [LARGE SCALE GENOMIC DNA]</scope>
    <source>
        <strain evidence="3 4">DSM 803</strain>
    </source>
</reference>
<organism evidence="3 4">
    <name type="scientific">Micromonospora rosaria</name>
    <dbReference type="NCBI Taxonomy" id="47874"/>
    <lineage>
        <taxon>Bacteria</taxon>
        <taxon>Bacillati</taxon>
        <taxon>Actinomycetota</taxon>
        <taxon>Actinomycetes</taxon>
        <taxon>Micromonosporales</taxon>
        <taxon>Micromonosporaceae</taxon>
        <taxon>Micromonospora</taxon>
    </lineage>
</organism>
<keyword evidence="4" id="KW-1185">Reference proteome</keyword>
<name>A0A136PSC4_9ACTN</name>
<sequence>MPSSATDRTGPGASPAGPGAPPAGPEERPAPGGRRPRGLTVTALLCVGAVLVAAALIRDRGPAPDRTVGEVTRVGVADGGSIPDYLRAAATELAALPAAAEPGTWALVSFTGYLPPDRLAEVLGDVGVSLVVGRVPLPGRQTELVRMTAMRLPDDVAAAMTEVAARKEREAADQRARSAALTDADPDRAHLRRVYDSGAQVADAEARAYRAGCACVHAAVVRAVPAALRDLATRAGVRAVDPAPEVSRLDRTVFTPPLPEQRDLARPPADDLLGPLSPSVGPS</sequence>
<dbReference type="AlphaFoldDB" id="A0A136PSC4"/>
<dbReference type="Proteomes" id="UP000070620">
    <property type="component" value="Unassembled WGS sequence"/>
</dbReference>
<evidence type="ECO:0000313" key="3">
    <source>
        <dbReference type="EMBL" id="KXK61380.1"/>
    </source>
</evidence>
<keyword evidence="2" id="KW-0472">Membrane</keyword>
<accession>A0A136PSC4</accession>
<protein>
    <submittedName>
        <fullName evidence="3">Uncharacterized protein</fullName>
    </submittedName>
</protein>
<keyword evidence="2" id="KW-0812">Transmembrane</keyword>
<dbReference type="EMBL" id="LRQV01000042">
    <property type="protein sequence ID" value="KXK61380.1"/>
    <property type="molecule type" value="Genomic_DNA"/>
</dbReference>
<feature type="region of interest" description="Disordered" evidence="1">
    <location>
        <begin position="1"/>
        <end position="37"/>
    </location>
</feature>
<keyword evidence="2" id="KW-1133">Transmembrane helix</keyword>
<evidence type="ECO:0000313" key="4">
    <source>
        <dbReference type="Proteomes" id="UP000070620"/>
    </source>
</evidence>
<feature type="transmembrane region" description="Helical" evidence="2">
    <location>
        <begin position="38"/>
        <end position="57"/>
    </location>
</feature>